<dbReference type="PANTHER" id="PTHR11012">
    <property type="entry name" value="PROTEIN KINASE-LIKE DOMAIN-CONTAINING"/>
    <property type="match status" value="1"/>
</dbReference>
<protein>
    <recommendedName>
        <fullName evidence="1">CHK kinase-like domain-containing protein</fullName>
    </recommendedName>
</protein>
<dbReference type="InterPro" id="IPR015897">
    <property type="entry name" value="CHK_kinase-like"/>
</dbReference>
<dbReference type="InterPro" id="IPR011009">
    <property type="entry name" value="Kinase-like_dom_sf"/>
</dbReference>
<dbReference type="SMART" id="SM00587">
    <property type="entry name" value="CHK"/>
    <property type="match status" value="1"/>
</dbReference>
<organism evidence="2">
    <name type="scientific">Heliothis virescens</name>
    <name type="common">Tobacco budworm moth</name>
    <dbReference type="NCBI Taxonomy" id="7102"/>
    <lineage>
        <taxon>Eukaryota</taxon>
        <taxon>Metazoa</taxon>
        <taxon>Ecdysozoa</taxon>
        <taxon>Arthropoda</taxon>
        <taxon>Hexapoda</taxon>
        <taxon>Insecta</taxon>
        <taxon>Pterygota</taxon>
        <taxon>Neoptera</taxon>
        <taxon>Endopterygota</taxon>
        <taxon>Lepidoptera</taxon>
        <taxon>Glossata</taxon>
        <taxon>Ditrysia</taxon>
        <taxon>Noctuoidea</taxon>
        <taxon>Noctuidae</taxon>
        <taxon>Heliothinae</taxon>
        <taxon>Heliothis</taxon>
    </lineage>
</organism>
<feature type="domain" description="CHK kinase-like" evidence="1">
    <location>
        <begin position="132"/>
        <end position="322"/>
    </location>
</feature>
<dbReference type="Gene3D" id="3.90.1200.10">
    <property type="match status" value="1"/>
</dbReference>
<sequence length="414" mass="47347">MAPHNFDGEYASFNECQLEFINNVIAEQNIKAKKVVFKVVGQAGDNFIGHVRRICIEGENGNLNMIVKVAATSETARAATHAHITFHNEHIMYTEVLPKLVELQKAAGVPEEDLLKYAKCYGSLYEPPYETLILEDLNDSNYIMMNKLVPLSDECVRSILKNFACLHSLSRVLKIQEPETYADIANKLTETWSHVFSQQNFSSQAKVVEAEVLSVLDKDSDKLYIENKLPEFIDLLSQILEKEDHKYSVIQQGDAWTNNFMFKMGGESIQTIMIDYQASSNGSPAVDLLFMMLNCTDHESRSKHFHDWLDYYHTEFDKSLSTFGLKADVLYPRTQLSADLKKYGRVMFYLCITFNTFLMRDSREAEELSDAIKNVVADERSDLIKAQQLSIETVNRIKNRVSGIIATYELFDLY</sequence>
<dbReference type="STRING" id="7102.A0A2A4JDU6"/>
<dbReference type="SUPFAM" id="SSF56112">
    <property type="entry name" value="Protein kinase-like (PK-like)"/>
    <property type="match status" value="1"/>
</dbReference>
<dbReference type="InterPro" id="IPR004119">
    <property type="entry name" value="EcKL"/>
</dbReference>
<dbReference type="AlphaFoldDB" id="A0A2A4JDU6"/>
<reference evidence="2" key="1">
    <citation type="submission" date="2017-09" db="EMBL/GenBank/DDBJ databases">
        <title>Contemporary evolution of a Lepidopteran species, Heliothis virescens, in response to modern agricultural practices.</title>
        <authorList>
            <person name="Fritz M.L."/>
            <person name="Deyonke A.M."/>
            <person name="Papanicolaou A."/>
            <person name="Micinski S."/>
            <person name="Westbrook J."/>
            <person name="Gould F."/>
        </authorList>
    </citation>
    <scope>NUCLEOTIDE SEQUENCE [LARGE SCALE GENOMIC DNA]</scope>
    <source>
        <strain evidence="2">HvINT-</strain>
        <tissue evidence="2">Whole body</tissue>
    </source>
</reference>
<gene>
    <name evidence="2" type="ORF">B5V51_3930</name>
</gene>
<dbReference type="PANTHER" id="PTHR11012:SF30">
    <property type="entry name" value="PROTEIN KINASE-LIKE DOMAIN-CONTAINING"/>
    <property type="match status" value="1"/>
</dbReference>
<accession>A0A2A4JDU6</accession>
<evidence type="ECO:0000259" key="1">
    <source>
        <dbReference type="SMART" id="SM00587"/>
    </source>
</evidence>
<evidence type="ECO:0000313" key="2">
    <source>
        <dbReference type="EMBL" id="PCG69600.1"/>
    </source>
</evidence>
<comment type="caution">
    <text evidence="2">The sequence shown here is derived from an EMBL/GenBank/DDBJ whole genome shotgun (WGS) entry which is preliminary data.</text>
</comment>
<name>A0A2A4JDU6_HELVI</name>
<dbReference type="EMBL" id="NWSH01001948">
    <property type="protein sequence ID" value="PCG69600.1"/>
    <property type="molecule type" value="Genomic_DNA"/>
</dbReference>
<dbReference type="Pfam" id="PF02958">
    <property type="entry name" value="EcKL"/>
    <property type="match status" value="1"/>
</dbReference>
<proteinExistence type="predicted"/>